<proteinExistence type="predicted"/>
<keyword evidence="5" id="KW-1185">Reference proteome</keyword>
<feature type="compositionally biased region" description="Basic and acidic residues" evidence="1">
    <location>
        <begin position="20"/>
        <end position="31"/>
    </location>
</feature>
<feature type="domain" description="Extensin-like C-terminal" evidence="3">
    <location>
        <begin position="138"/>
        <end position="292"/>
    </location>
</feature>
<dbReference type="InterPro" id="IPR009683">
    <property type="entry name" value="Extensin-like_C"/>
</dbReference>
<feature type="region of interest" description="Disordered" evidence="1">
    <location>
        <begin position="20"/>
        <end position="46"/>
    </location>
</feature>
<dbReference type="EMBL" id="VYQE01000003">
    <property type="protein sequence ID" value="KAA9008279.1"/>
    <property type="molecule type" value="Genomic_DNA"/>
</dbReference>
<gene>
    <name evidence="4" type="ORF">F3S47_12380</name>
</gene>
<protein>
    <submittedName>
        <fullName evidence="4">Extensin family protein</fullName>
    </submittedName>
</protein>
<dbReference type="Pfam" id="PF06904">
    <property type="entry name" value="Extensin-like_C"/>
    <property type="match status" value="1"/>
</dbReference>
<dbReference type="AlphaFoldDB" id="A0A5J5GJ58"/>
<evidence type="ECO:0000259" key="3">
    <source>
        <dbReference type="Pfam" id="PF06904"/>
    </source>
</evidence>
<reference evidence="4 5" key="1">
    <citation type="submission" date="2019-09" db="EMBL/GenBank/DDBJ databases">
        <authorList>
            <person name="Park J.-S."/>
            <person name="Choi H.-J."/>
        </authorList>
    </citation>
    <scope>NUCLEOTIDE SEQUENCE [LARGE SCALE GENOMIC DNA]</scope>
    <source>
        <strain evidence="4 5">176SS1-4</strain>
    </source>
</reference>
<dbReference type="RefSeq" id="WP_150445563.1">
    <property type="nucleotide sequence ID" value="NZ_VYQE01000003.1"/>
</dbReference>
<organism evidence="4 5">
    <name type="scientific">Histidinibacterium aquaticum</name>
    <dbReference type="NCBI Taxonomy" id="2613962"/>
    <lineage>
        <taxon>Bacteria</taxon>
        <taxon>Pseudomonadati</taxon>
        <taxon>Pseudomonadota</taxon>
        <taxon>Alphaproteobacteria</taxon>
        <taxon>Rhodobacterales</taxon>
        <taxon>Paracoccaceae</taxon>
        <taxon>Histidinibacterium</taxon>
    </lineage>
</organism>
<dbReference type="Proteomes" id="UP000326554">
    <property type="component" value="Unassembled WGS sequence"/>
</dbReference>
<accession>A0A5J5GJ58</accession>
<evidence type="ECO:0000313" key="5">
    <source>
        <dbReference type="Proteomes" id="UP000326554"/>
    </source>
</evidence>
<comment type="caution">
    <text evidence="4">The sequence shown here is derived from an EMBL/GenBank/DDBJ whole genome shotgun (WGS) entry which is preliminary data.</text>
</comment>
<sequence>MRAALALALLVLAGTAGAEAPDRSIRPEARSAADAPPHATVTTSTSQAPWYNVSEIAPGSSLRPEMRDPIDPVTITGGAARAEWYQVEISALAPARTERPTLRPPAILARATALADQRRRGAVCGDPAIQGERVGRVPGNGACGIEGAVRVRSVAGVALSSPATLDCNTARALKSWVESGLKPAVGNEGGGPVEMRVMADYICRGRNGVSTARLSEHSFGRAIDIGGIRLADGSSISVLRGWSTRDDGAQLRQMHRSACGIFGTVLGPDSNAAHRDHFHFDTASYRSGSYCR</sequence>
<name>A0A5J5GJ58_9RHOB</name>
<feature type="chain" id="PRO_5023909403" evidence="2">
    <location>
        <begin position="19"/>
        <end position="292"/>
    </location>
</feature>
<evidence type="ECO:0000256" key="1">
    <source>
        <dbReference type="SAM" id="MobiDB-lite"/>
    </source>
</evidence>
<evidence type="ECO:0000313" key="4">
    <source>
        <dbReference type="EMBL" id="KAA9008279.1"/>
    </source>
</evidence>
<evidence type="ECO:0000256" key="2">
    <source>
        <dbReference type="SAM" id="SignalP"/>
    </source>
</evidence>
<keyword evidence="2" id="KW-0732">Signal</keyword>
<feature type="signal peptide" evidence="2">
    <location>
        <begin position="1"/>
        <end position="18"/>
    </location>
</feature>